<comment type="caution">
    <text evidence="1">The sequence shown here is derived from an EMBL/GenBank/DDBJ whole genome shotgun (WGS) entry which is preliminary data.</text>
</comment>
<dbReference type="AlphaFoldDB" id="A0A8J2KXX0"/>
<sequence length="86" mass="9552">NFLPTMTSFESRFAKQLICTTTLFGSKQTLSPKLAINCMSSQKKLVVWGGTTPSGRTQLLPFDFCTEVVDSEIILKSKSAKFVKRS</sequence>
<keyword evidence="2" id="KW-1185">Reference proteome</keyword>
<organism evidence="1 2">
    <name type="scientific">Allacma fusca</name>
    <dbReference type="NCBI Taxonomy" id="39272"/>
    <lineage>
        <taxon>Eukaryota</taxon>
        <taxon>Metazoa</taxon>
        <taxon>Ecdysozoa</taxon>
        <taxon>Arthropoda</taxon>
        <taxon>Hexapoda</taxon>
        <taxon>Collembola</taxon>
        <taxon>Symphypleona</taxon>
        <taxon>Sminthuridae</taxon>
        <taxon>Allacma</taxon>
    </lineage>
</organism>
<dbReference type="EMBL" id="CAJVCH010258602">
    <property type="protein sequence ID" value="CAG7733886.1"/>
    <property type="molecule type" value="Genomic_DNA"/>
</dbReference>
<evidence type="ECO:0000313" key="2">
    <source>
        <dbReference type="Proteomes" id="UP000708208"/>
    </source>
</evidence>
<gene>
    <name evidence="1" type="ORF">AFUS01_LOCUS22305</name>
</gene>
<feature type="non-terminal residue" evidence="1">
    <location>
        <position position="1"/>
    </location>
</feature>
<proteinExistence type="predicted"/>
<evidence type="ECO:0000313" key="1">
    <source>
        <dbReference type="EMBL" id="CAG7733886.1"/>
    </source>
</evidence>
<name>A0A8J2KXX0_9HEXA</name>
<reference evidence="1" key="1">
    <citation type="submission" date="2021-06" db="EMBL/GenBank/DDBJ databases">
        <authorList>
            <person name="Hodson N. C."/>
            <person name="Mongue J. A."/>
            <person name="Jaron S. K."/>
        </authorList>
    </citation>
    <scope>NUCLEOTIDE SEQUENCE</scope>
</reference>
<accession>A0A8J2KXX0</accession>
<dbReference type="Proteomes" id="UP000708208">
    <property type="component" value="Unassembled WGS sequence"/>
</dbReference>
<protein>
    <submittedName>
        <fullName evidence="1">Uncharacterized protein</fullName>
    </submittedName>
</protein>